<dbReference type="GO" id="GO:0008270">
    <property type="term" value="F:zinc ion binding"/>
    <property type="evidence" value="ECO:0007669"/>
    <property type="project" value="UniProtKB-KW"/>
</dbReference>
<protein>
    <recommendedName>
        <fullName evidence="2">SWIM-type domain-containing protein</fullName>
    </recommendedName>
</protein>
<evidence type="ECO:0000259" key="2">
    <source>
        <dbReference type="PROSITE" id="PS50966"/>
    </source>
</evidence>
<dbReference type="PROSITE" id="PS50966">
    <property type="entry name" value="ZF_SWIM"/>
    <property type="match status" value="1"/>
</dbReference>
<dbReference type="Pfam" id="PF04434">
    <property type="entry name" value="SWIM"/>
    <property type="match status" value="1"/>
</dbReference>
<dbReference type="AlphaFoldDB" id="A0A444Z2S2"/>
<dbReference type="GO" id="GO:0003676">
    <property type="term" value="F:nucleic acid binding"/>
    <property type="evidence" value="ECO:0007669"/>
    <property type="project" value="InterPro"/>
</dbReference>
<reference evidence="3 4" key="1">
    <citation type="submission" date="2019-01" db="EMBL/GenBank/DDBJ databases">
        <title>Sequencing of cultivated peanut Arachis hypogaea provides insights into genome evolution and oil improvement.</title>
        <authorList>
            <person name="Chen X."/>
        </authorList>
    </citation>
    <scope>NUCLEOTIDE SEQUENCE [LARGE SCALE GENOMIC DNA]</scope>
    <source>
        <strain evidence="4">cv. Fuhuasheng</strain>
        <tissue evidence="3">Leaves</tissue>
    </source>
</reference>
<dbReference type="InterPro" id="IPR036875">
    <property type="entry name" value="Znf_CCHC_sf"/>
</dbReference>
<keyword evidence="1" id="KW-0863">Zinc-finger</keyword>
<dbReference type="InterPro" id="IPR007527">
    <property type="entry name" value="Znf_SWIM"/>
</dbReference>
<evidence type="ECO:0000313" key="4">
    <source>
        <dbReference type="Proteomes" id="UP000289738"/>
    </source>
</evidence>
<evidence type="ECO:0000256" key="1">
    <source>
        <dbReference type="PROSITE-ProRule" id="PRU00325"/>
    </source>
</evidence>
<keyword evidence="4" id="KW-1185">Reference proteome</keyword>
<evidence type="ECO:0000313" key="3">
    <source>
        <dbReference type="EMBL" id="RYR08483.1"/>
    </source>
</evidence>
<proteinExistence type="predicted"/>
<keyword evidence="1" id="KW-0862">Zinc</keyword>
<organism evidence="3 4">
    <name type="scientific">Arachis hypogaea</name>
    <name type="common">Peanut</name>
    <dbReference type="NCBI Taxonomy" id="3818"/>
    <lineage>
        <taxon>Eukaryota</taxon>
        <taxon>Viridiplantae</taxon>
        <taxon>Streptophyta</taxon>
        <taxon>Embryophyta</taxon>
        <taxon>Tracheophyta</taxon>
        <taxon>Spermatophyta</taxon>
        <taxon>Magnoliopsida</taxon>
        <taxon>eudicotyledons</taxon>
        <taxon>Gunneridae</taxon>
        <taxon>Pentapetalae</taxon>
        <taxon>rosids</taxon>
        <taxon>fabids</taxon>
        <taxon>Fabales</taxon>
        <taxon>Fabaceae</taxon>
        <taxon>Papilionoideae</taxon>
        <taxon>50 kb inversion clade</taxon>
        <taxon>dalbergioids sensu lato</taxon>
        <taxon>Dalbergieae</taxon>
        <taxon>Pterocarpus clade</taxon>
        <taxon>Arachis</taxon>
    </lineage>
</organism>
<accession>A0A444Z2S2</accession>
<name>A0A444Z2S2_ARAHY</name>
<sequence length="147" mass="17149">MFITHYNRRASVFLVEKLEPFEGTCDCDIFQSLYFPCYHALAACAAASFWPKWFGTRLHPNPAMSRKATSRHVFTRFRNKMDEGEHQEKRCGLCKQIGHILRGCPVLITMVMQVVSGAIGRRPCLSVRFASAWVWRKLWVTYRWICD</sequence>
<dbReference type="SUPFAM" id="SSF57756">
    <property type="entry name" value="Retrovirus zinc finger-like domains"/>
    <property type="match status" value="1"/>
</dbReference>
<comment type="caution">
    <text evidence="3">The sequence shown here is derived from an EMBL/GenBank/DDBJ whole genome shotgun (WGS) entry which is preliminary data.</text>
</comment>
<keyword evidence="1" id="KW-0479">Metal-binding</keyword>
<dbReference type="Proteomes" id="UP000289738">
    <property type="component" value="Chromosome B05"/>
</dbReference>
<gene>
    <name evidence="3" type="ORF">Ahy_B05g076188</name>
</gene>
<feature type="domain" description="SWIM-type" evidence="2">
    <location>
        <begin position="10"/>
        <end position="48"/>
    </location>
</feature>
<dbReference type="EMBL" id="SDMP01000015">
    <property type="protein sequence ID" value="RYR08483.1"/>
    <property type="molecule type" value="Genomic_DNA"/>
</dbReference>